<dbReference type="GO" id="GO:0006508">
    <property type="term" value="P:proteolysis"/>
    <property type="evidence" value="ECO:0007669"/>
    <property type="project" value="InterPro"/>
</dbReference>
<keyword evidence="1" id="KW-1015">Disulfide bond</keyword>
<protein>
    <recommendedName>
        <fullName evidence="3">Peptidase S1 domain-containing protein</fullName>
    </recommendedName>
</protein>
<evidence type="ECO:0000256" key="2">
    <source>
        <dbReference type="SAM" id="SignalP"/>
    </source>
</evidence>
<feature type="signal peptide" evidence="2">
    <location>
        <begin position="1"/>
        <end position="27"/>
    </location>
</feature>
<keyword evidence="5" id="KW-1185">Reference proteome</keyword>
<dbReference type="EMBL" id="CAXKWB010028374">
    <property type="protein sequence ID" value="CAL4133693.1"/>
    <property type="molecule type" value="Genomic_DNA"/>
</dbReference>
<comment type="caution">
    <text evidence="4">The sequence shown here is derived from an EMBL/GenBank/DDBJ whole genome shotgun (WGS) entry which is preliminary data.</text>
</comment>
<dbReference type="PANTHER" id="PTHR24252:SF7">
    <property type="entry name" value="HYALIN"/>
    <property type="match status" value="1"/>
</dbReference>
<feature type="non-terminal residue" evidence="4">
    <location>
        <position position="1"/>
    </location>
</feature>
<evidence type="ECO:0000313" key="5">
    <source>
        <dbReference type="Proteomes" id="UP001497623"/>
    </source>
</evidence>
<evidence type="ECO:0000259" key="3">
    <source>
        <dbReference type="Pfam" id="PF00089"/>
    </source>
</evidence>
<dbReference type="InterPro" id="IPR009003">
    <property type="entry name" value="Peptidase_S1_PA"/>
</dbReference>
<dbReference type="Gene3D" id="2.40.10.10">
    <property type="entry name" value="Trypsin-like serine proteases"/>
    <property type="match status" value="1"/>
</dbReference>
<dbReference type="Proteomes" id="UP001497623">
    <property type="component" value="Unassembled WGS sequence"/>
</dbReference>
<dbReference type="InterPro" id="IPR018114">
    <property type="entry name" value="TRYPSIN_HIS"/>
</dbReference>
<dbReference type="PANTHER" id="PTHR24252">
    <property type="entry name" value="ACROSIN-RELATED"/>
    <property type="match status" value="1"/>
</dbReference>
<gene>
    <name evidence="4" type="ORF">MNOR_LOCUS27259</name>
</gene>
<dbReference type="Pfam" id="PF00089">
    <property type="entry name" value="Trypsin"/>
    <property type="match status" value="1"/>
</dbReference>
<evidence type="ECO:0000313" key="4">
    <source>
        <dbReference type="EMBL" id="CAL4133693.1"/>
    </source>
</evidence>
<feature type="chain" id="PRO_5043741143" description="Peptidase S1 domain-containing protein" evidence="2">
    <location>
        <begin position="28"/>
        <end position="149"/>
    </location>
</feature>
<evidence type="ECO:0000256" key="1">
    <source>
        <dbReference type="ARBA" id="ARBA00023157"/>
    </source>
</evidence>
<accession>A0AAV2RSX9</accession>
<feature type="non-terminal residue" evidence="4">
    <location>
        <position position="149"/>
    </location>
</feature>
<dbReference type="AlphaFoldDB" id="A0AAV2RSX9"/>
<dbReference type="InterPro" id="IPR043504">
    <property type="entry name" value="Peptidase_S1_PA_chymotrypsin"/>
</dbReference>
<keyword evidence="2" id="KW-0732">Signal</keyword>
<dbReference type="InterPro" id="IPR001254">
    <property type="entry name" value="Trypsin_dom"/>
</dbReference>
<proteinExistence type="predicted"/>
<dbReference type="PROSITE" id="PS00134">
    <property type="entry name" value="TRYPSIN_HIS"/>
    <property type="match status" value="1"/>
</dbReference>
<feature type="domain" description="Peptidase S1" evidence="3">
    <location>
        <begin position="72"/>
        <end position="120"/>
    </location>
</feature>
<reference evidence="4 5" key="1">
    <citation type="submission" date="2024-05" db="EMBL/GenBank/DDBJ databases">
        <authorList>
            <person name="Wallberg A."/>
        </authorList>
    </citation>
    <scope>NUCLEOTIDE SEQUENCE [LARGE SCALE GENOMIC DNA]</scope>
</reference>
<organism evidence="4 5">
    <name type="scientific">Meganyctiphanes norvegica</name>
    <name type="common">Northern krill</name>
    <name type="synonym">Thysanopoda norvegica</name>
    <dbReference type="NCBI Taxonomy" id="48144"/>
    <lineage>
        <taxon>Eukaryota</taxon>
        <taxon>Metazoa</taxon>
        <taxon>Ecdysozoa</taxon>
        <taxon>Arthropoda</taxon>
        <taxon>Crustacea</taxon>
        <taxon>Multicrustacea</taxon>
        <taxon>Malacostraca</taxon>
        <taxon>Eumalacostraca</taxon>
        <taxon>Eucarida</taxon>
        <taxon>Euphausiacea</taxon>
        <taxon>Euphausiidae</taxon>
        <taxon>Meganyctiphanes</taxon>
    </lineage>
</organism>
<sequence>LVMAKSPAAALRSALLLLLLFLIAVQAGRPVAKIKKRLLDYGYNTGNQLLLPEFPNNALQYSNEGIVGKSKIINGHNSDVLYYPWMARISVCNLDGCGHTCGGSLINSRWVVTAAHCIASEINCDGNFAEKHHPLQYKIEISDNIYTIS</sequence>
<dbReference type="SUPFAM" id="SSF50494">
    <property type="entry name" value="Trypsin-like serine proteases"/>
    <property type="match status" value="1"/>
</dbReference>
<dbReference type="GO" id="GO:0004252">
    <property type="term" value="F:serine-type endopeptidase activity"/>
    <property type="evidence" value="ECO:0007669"/>
    <property type="project" value="InterPro"/>
</dbReference>
<name>A0AAV2RSX9_MEGNR</name>